<evidence type="ECO:0000256" key="3">
    <source>
        <dbReference type="ARBA" id="ARBA00022638"/>
    </source>
</evidence>
<dbReference type="GO" id="GO:0003796">
    <property type="term" value="F:lysozyme activity"/>
    <property type="evidence" value="ECO:0007669"/>
    <property type="project" value="UniProtKB-EC"/>
</dbReference>
<keyword evidence="3 6" id="KW-0081">Bacteriolytic enzyme</keyword>
<dbReference type="AlphaFoldDB" id="A0A4Y9K1N8"/>
<dbReference type="SUPFAM" id="SSF53955">
    <property type="entry name" value="Lysozyme-like"/>
    <property type="match status" value="1"/>
</dbReference>
<proteinExistence type="inferred from homology"/>
<dbReference type="InterPro" id="IPR043688">
    <property type="entry name" value="SAR_endolysin-like"/>
</dbReference>
<dbReference type="InterPro" id="IPR023346">
    <property type="entry name" value="Lysozyme-like_dom_sf"/>
</dbReference>
<dbReference type="Gene3D" id="1.10.530.40">
    <property type="match status" value="1"/>
</dbReference>
<organism evidence="7 8">
    <name type="scientific">Muribacter muris</name>
    <dbReference type="NCBI Taxonomy" id="67855"/>
    <lineage>
        <taxon>Bacteria</taxon>
        <taxon>Pseudomonadati</taxon>
        <taxon>Pseudomonadota</taxon>
        <taxon>Gammaproteobacteria</taxon>
        <taxon>Pasteurellales</taxon>
        <taxon>Pasteurellaceae</taxon>
        <taxon>Muribacter</taxon>
    </lineage>
</organism>
<comment type="catalytic activity">
    <reaction evidence="1 6">
        <text>Hydrolysis of (1-&gt;4)-beta-linkages between N-acetylmuramic acid and N-acetyl-D-glucosamine residues in a peptidoglycan and between N-acetyl-D-glucosamine residues in chitodextrins.</text>
        <dbReference type="EC" id="3.2.1.17"/>
    </reaction>
</comment>
<reference evidence="7 8" key="1">
    <citation type="submission" date="2019-03" db="EMBL/GenBank/DDBJ databases">
        <title>Diversity of the mouse oral microbiome.</title>
        <authorList>
            <person name="Joseph S."/>
            <person name="Aduse-Opoku J."/>
            <person name="Curtis M."/>
            <person name="Wade W."/>
            <person name="Hashim A."/>
        </authorList>
    </citation>
    <scope>NUCLEOTIDE SEQUENCE [LARGE SCALE GENOMIC DNA]</scope>
    <source>
        <strain evidence="7 8">WT12</strain>
    </source>
</reference>
<comment type="similarity">
    <text evidence="6">Belongs to the glycosyl hydrolase 24 family.</text>
</comment>
<dbReference type="GO" id="GO:0031640">
    <property type="term" value="P:killing of cells of another organism"/>
    <property type="evidence" value="ECO:0007669"/>
    <property type="project" value="UniProtKB-KW"/>
</dbReference>
<keyword evidence="5 6" id="KW-0326">Glycosidase</keyword>
<evidence type="ECO:0000313" key="7">
    <source>
        <dbReference type="EMBL" id="TFV11974.1"/>
    </source>
</evidence>
<evidence type="ECO:0000313" key="8">
    <source>
        <dbReference type="Proteomes" id="UP000297396"/>
    </source>
</evidence>
<dbReference type="InterPro" id="IPR023347">
    <property type="entry name" value="Lysozyme_dom_sf"/>
</dbReference>
<dbReference type="Proteomes" id="UP000297396">
    <property type="component" value="Unassembled WGS sequence"/>
</dbReference>
<dbReference type="GO" id="GO:0016998">
    <property type="term" value="P:cell wall macromolecule catabolic process"/>
    <property type="evidence" value="ECO:0007669"/>
    <property type="project" value="InterPro"/>
</dbReference>
<dbReference type="PANTHER" id="PTHR38107:SF4">
    <property type="entry name" value="LYSOZYME"/>
    <property type="match status" value="1"/>
</dbReference>
<dbReference type="InterPro" id="IPR034690">
    <property type="entry name" value="Endolysin_T4_type"/>
</dbReference>
<dbReference type="InterPro" id="IPR002196">
    <property type="entry name" value="Glyco_hydro_24"/>
</dbReference>
<evidence type="ECO:0000256" key="4">
    <source>
        <dbReference type="ARBA" id="ARBA00022801"/>
    </source>
</evidence>
<dbReference type="PANTHER" id="PTHR38107">
    <property type="match status" value="1"/>
</dbReference>
<dbReference type="HAMAP" id="MF_04110">
    <property type="entry name" value="ENDOLYSIN_T4"/>
    <property type="match status" value="1"/>
</dbReference>
<evidence type="ECO:0000256" key="1">
    <source>
        <dbReference type="ARBA" id="ARBA00000632"/>
    </source>
</evidence>
<dbReference type="EC" id="3.2.1.17" evidence="6"/>
<dbReference type="EMBL" id="SPPA01000005">
    <property type="protein sequence ID" value="TFV11974.1"/>
    <property type="molecule type" value="Genomic_DNA"/>
</dbReference>
<dbReference type="InterPro" id="IPR051018">
    <property type="entry name" value="Bacteriophage_GH24"/>
</dbReference>
<dbReference type="GO" id="GO:0009253">
    <property type="term" value="P:peptidoglycan catabolic process"/>
    <property type="evidence" value="ECO:0007669"/>
    <property type="project" value="InterPro"/>
</dbReference>
<evidence type="ECO:0000256" key="5">
    <source>
        <dbReference type="ARBA" id="ARBA00023295"/>
    </source>
</evidence>
<name>A0A4Y9K1N8_9PAST</name>
<gene>
    <name evidence="7" type="ORF">E4T80_03085</name>
</gene>
<protein>
    <recommendedName>
        <fullName evidence="6">Lysozyme</fullName>
        <ecNumber evidence="6">3.2.1.17</ecNumber>
    </recommendedName>
</protein>
<comment type="caution">
    <text evidence="7">The sequence shown here is derived from an EMBL/GenBank/DDBJ whole genome shotgun (WGS) entry which is preliminary data.</text>
</comment>
<dbReference type="CDD" id="cd16901">
    <property type="entry name" value="lyz_P1"/>
    <property type="match status" value="1"/>
</dbReference>
<evidence type="ECO:0000256" key="6">
    <source>
        <dbReference type="RuleBase" id="RU003788"/>
    </source>
</evidence>
<accession>A0A4Y9K1N8</accession>
<dbReference type="HAMAP" id="MF_04136">
    <property type="entry name" value="SAR_ENDOLYSIN"/>
    <property type="match status" value="1"/>
</dbReference>
<sequence>MSRLKVAGKVGSGVLLCSVLAIIGIIQTEHSDLRTSQAGLAIIGNAEGCRRDPYQCPADVLTVGIGSTEAGGEPIDPNRLYSDKDIADRWAKDLRSAEQCVNRYANGARLPQGTFDAMTSIVFNVGCGAMRKSTMFRKANAGDYVGACNELPKWIYAGGKKLRGLELRRQKEKALCLTRLQKS</sequence>
<keyword evidence="4 6" id="KW-0378">Hydrolase</keyword>
<dbReference type="GO" id="GO:0042742">
    <property type="term" value="P:defense response to bacterium"/>
    <property type="evidence" value="ECO:0007669"/>
    <property type="project" value="UniProtKB-KW"/>
</dbReference>
<dbReference type="Pfam" id="PF00959">
    <property type="entry name" value="Phage_lysozyme"/>
    <property type="match status" value="1"/>
</dbReference>
<dbReference type="RefSeq" id="WP_135054853.1">
    <property type="nucleotide sequence ID" value="NZ_JADGLC010000005.1"/>
</dbReference>
<keyword evidence="2 6" id="KW-0929">Antimicrobial</keyword>
<evidence type="ECO:0000256" key="2">
    <source>
        <dbReference type="ARBA" id="ARBA00022529"/>
    </source>
</evidence>
<dbReference type="OrthoDB" id="8141296at2"/>